<dbReference type="EMBL" id="QGDH01000322">
    <property type="protein sequence ID" value="RAR00828.1"/>
    <property type="molecule type" value="Genomic_DNA"/>
</dbReference>
<accession>A0A364MSG9</accession>
<dbReference type="STRING" id="183478.A0A364MSG9"/>
<dbReference type="PANTHER" id="PTHR22893:SF93">
    <property type="entry name" value="HYPOTHETICAL OXIDOREDUCTASE (EUROFUNG)"/>
    <property type="match status" value="1"/>
</dbReference>
<dbReference type="GO" id="GO:0010181">
    <property type="term" value="F:FMN binding"/>
    <property type="evidence" value="ECO:0007669"/>
    <property type="project" value="InterPro"/>
</dbReference>
<keyword evidence="3" id="KW-0560">Oxidoreductase</keyword>
<evidence type="ECO:0000313" key="5">
    <source>
        <dbReference type="EMBL" id="RAR00828.1"/>
    </source>
</evidence>
<evidence type="ECO:0000256" key="2">
    <source>
        <dbReference type="ARBA" id="ARBA00005979"/>
    </source>
</evidence>
<dbReference type="Pfam" id="PF00724">
    <property type="entry name" value="Oxidored_FMN"/>
    <property type="match status" value="1"/>
</dbReference>
<name>A0A364MSG9_STELY</name>
<protein>
    <submittedName>
        <fullName evidence="5">NADH-flavin oxidoreductase/NADH oxidase</fullName>
    </submittedName>
</protein>
<dbReference type="InterPro" id="IPR013785">
    <property type="entry name" value="Aldolase_TIM"/>
</dbReference>
<sequence>MGSSSPSYESKKLFSPLRLGRMDLEHRVILSPLTRLRCPGSLPTPVVTEYYTQRASKGGLLITEGMHPSLMAGGCHGVPGMFAPEHVRAWKKVTDAVHAKGAFMACQLWHVGRYAVSVSLGGRQPLSSSATNVGYFNRLTPGDAKVPHETAKPMTLQDIKDTVDDFVHAAKCAIKAGFDCVEIASGNGYLLDQFLNSNVNFRTDAYGGNKENRARLTLEILDAVIAAVGASRVSIRMSPWGTVWVPLDSDPITNYRYVLGEVEKRGVAYVCLTQPRADLLLEEKTKWENMYKAIKEGKVAATVEDLHLRHFQEVLKTTPVLVSGNYDSENCFDEVEKGEVDAITFGRWFISNPDLVEKIRLGKRLTKWNMATFYTSQISVQSEGYTDYPFGEVEEEEVAK</sequence>
<evidence type="ECO:0000313" key="6">
    <source>
        <dbReference type="Proteomes" id="UP000249619"/>
    </source>
</evidence>
<dbReference type="OrthoDB" id="276546at2759"/>
<feature type="domain" description="NADH:flavin oxidoreductase/NADH oxidase N-terminal" evidence="4">
    <location>
        <begin position="12"/>
        <end position="362"/>
    </location>
</feature>
<dbReference type="CDD" id="cd02933">
    <property type="entry name" value="OYE_like_FMN"/>
    <property type="match status" value="1"/>
</dbReference>
<comment type="caution">
    <text evidence="5">The sequence shown here is derived from an EMBL/GenBank/DDBJ whole genome shotgun (WGS) entry which is preliminary data.</text>
</comment>
<evidence type="ECO:0000256" key="3">
    <source>
        <dbReference type="ARBA" id="ARBA00023002"/>
    </source>
</evidence>
<dbReference type="GO" id="GO:0005829">
    <property type="term" value="C:cytosol"/>
    <property type="evidence" value="ECO:0007669"/>
    <property type="project" value="UniProtKB-ARBA"/>
</dbReference>
<dbReference type="GO" id="GO:0016628">
    <property type="term" value="F:oxidoreductase activity, acting on the CH-CH group of donors, NAD or NADP as acceptor"/>
    <property type="evidence" value="ECO:0007669"/>
    <property type="project" value="UniProtKB-ARBA"/>
</dbReference>
<dbReference type="PANTHER" id="PTHR22893">
    <property type="entry name" value="NADH OXIDOREDUCTASE-RELATED"/>
    <property type="match status" value="1"/>
</dbReference>
<gene>
    <name evidence="5" type="ORF">DDE83_009046</name>
</gene>
<keyword evidence="6" id="KW-1185">Reference proteome</keyword>
<dbReference type="InterPro" id="IPR001155">
    <property type="entry name" value="OxRdtase_FMN_N"/>
</dbReference>
<evidence type="ECO:0000259" key="4">
    <source>
        <dbReference type="Pfam" id="PF00724"/>
    </source>
</evidence>
<dbReference type="AlphaFoldDB" id="A0A364MSG9"/>
<reference evidence="6" key="1">
    <citation type="submission" date="2018-05" db="EMBL/GenBank/DDBJ databases">
        <title>Draft genome sequence of Stemphylium lycopersici strain CIDEFI 213.</title>
        <authorList>
            <person name="Medina R."/>
            <person name="Franco M.E.E."/>
            <person name="Lucentini C.G."/>
            <person name="Saparrat M.C.N."/>
            <person name="Balatti P.A."/>
        </authorList>
    </citation>
    <scope>NUCLEOTIDE SEQUENCE [LARGE SCALE GENOMIC DNA]</scope>
    <source>
        <strain evidence="6">CIDEFI 213</strain>
    </source>
</reference>
<dbReference type="Proteomes" id="UP000249619">
    <property type="component" value="Unassembled WGS sequence"/>
</dbReference>
<dbReference type="InterPro" id="IPR045247">
    <property type="entry name" value="Oye-like"/>
</dbReference>
<evidence type="ECO:0000256" key="1">
    <source>
        <dbReference type="ARBA" id="ARBA00001917"/>
    </source>
</evidence>
<dbReference type="FunFam" id="3.20.20.70:FF:000059">
    <property type="entry name" value="N-ethylmaleimide reductase, FMN-linked"/>
    <property type="match status" value="1"/>
</dbReference>
<comment type="similarity">
    <text evidence="2">Belongs to the NADH:flavin oxidoreductase/NADH oxidase family.</text>
</comment>
<proteinExistence type="inferred from homology"/>
<dbReference type="Gene3D" id="3.20.20.70">
    <property type="entry name" value="Aldolase class I"/>
    <property type="match status" value="1"/>
</dbReference>
<comment type="cofactor">
    <cofactor evidence="1">
        <name>FMN</name>
        <dbReference type="ChEBI" id="CHEBI:58210"/>
    </cofactor>
</comment>
<dbReference type="SUPFAM" id="SSF51395">
    <property type="entry name" value="FMN-linked oxidoreductases"/>
    <property type="match status" value="1"/>
</dbReference>
<organism evidence="5 6">
    <name type="scientific">Stemphylium lycopersici</name>
    <name type="common">Tomato gray leaf spot disease fungus</name>
    <name type="synonym">Thyrospora lycopersici</name>
    <dbReference type="NCBI Taxonomy" id="183478"/>
    <lineage>
        <taxon>Eukaryota</taxon>
        <taxon>Fungi</taxon>
        <taxon>Dikarya</taxon>
        <taxon>Ascomycota</taxon>
        <taxon>Pezizomycotina</taxon>
        <taxon>Dothideomycetes</taxon>
        <taxon>Pleosporomycetidae</taxon>
        <taxon>Pleosporales</taxon>
        <taxon>Pleosporineae</taxon>
        <taxon>Pleosporaceae</taxon>
        <taxon>Stemphylium</taxon>
    </lineage>
</organism>